<comment type="caution">
    <text evidence="2">The sequence shown here is derived from an EMBL/GenBank/DDBJ whole genome shotgun (WGS) entry which is preliminary data.</text>
</comment>
<accession>A0A9P8D8U0</accession>
<dbReference type="AlphaFoldDB" id="A0A9P8D8U0"/>
<evidence type="ECO:0000313" key="2">
    <source>
        <dbReference type="EMBL" id="KAG9497485.1"/>
    </source>
</evidence>
<dbReference type="EMBL" id="JAHBCI010000008">
    <property type="protein sequence ID" value="KAG9497485.1"/>
    <property type="molecule type" value="Genomic_DNA"/>
</dbReference>
<evidence type="ECO:0000313" key="3">
    <source>
        <dbReference type="Proteomes" id="UP000827133"/>
    </source>
</evidence>
<reference evidence="2" key="1">
    <citation type="journal article" date="2021" name="Mol. Plant Microbe Interact.">
        <title>Telomere to telomere genome assembly of Fusarium musae F31, causal agent of crown rot disease of banana.</title>
        <authorList>
            <person name="Degradi L."/>
            <person name="Tava V."/>
            <person name="Kunova A."/>
            <person name="Cortesi P."/>
            <person name="Saracchi M."/>
            <person name="Pasquali M."/>
        </authorList>
    </citation>
    <scope>NUCLEOTIDE SEQUENCE</scope>
    <source>
        <strain evidence="2">F31</strain>
    </source>
</reference>
<dbReference type="KEGG" id="fmu:J7337_010346"/>
<dbReference type="RefSeq" id="XP_044676485.1">
    <property type="nucleotide sequence ID" value="XM_044827931.1"/>
</dbReference>
<sequence length="209" mass="22851">MDPNQKHEDGGKTENMAPLGRPHTVLLMSPTPGNTHIPHQVRELKPIAVVDNQGNLVGLQVVNSDGGPQTNVMASSQICGGPLIYKGNNRDTIWQINRLRCPYYVLSLSSSRHWNLAMAIGMRSAPMTLRFVSSLSRSAKPIRQVGGEKGKSDDSVVILIPRGVPSFPSGHPPLLINGLGPRLVMEGMLVGRHHAEASEMCQFYFEEIQ</sequence>
<dbReference type="GeneID" id="68318202"/>
<organism evidence="2 3">
    <name type="scientific">Fusarium musae</name>
    <dbReference type="NCBI Taxonomy" id="1042133"/>
    <lineage>
        <taxon>Eukaryota</taxon>
        <taxon>Fungi</taxon>
        <taxon>Dikarya</taxon>
        <taxon>Ascomycota</taxon>
        <taxon>Pezizomycotina</taxon>
        <taxon>Sordariomycetes</taxon>
        <taxon>Hypocreomycetidae</taxon>
        <taxon>Hypocreales</taxon>
        <taxon>Nectriaceae</taxon>
        <taxon>Fusarium</taxon>
    </lineage>
</organism>
<dbReference type="Proteomes" id="UP000827133">
    <property type="component" value="Unassembled WGS sequence"/>
</dbReference>
<proteinExistence type="predicted"/>
<protein>
    <submittedName>
        <fullName evidence="2">Uncharacterized protein</fullName>
    </submittedName>
</protein>
<keyword evidence="3" id="KW-1185">Reference proteome</keyword>
<name>A0A9P8D8U0_9HYPO</name>
<feature type="region of interest" description="Disordered" evidence="1">
    <location>
        <begin position="1"/>
        <end position="22"/>
    </location>
</feature>
<gene>
    <name evidence="2" type="ORF">J7337_010346</name>
</gene>
<feature type="compositionally biased region" description="Basic and acidic residues" evidence="1">
    <location>
        <begin position="1"/>
        <end position="12"/>
    </location>
</feature>
<evidence type="ECO:0000256" key="1">
    <source>
        <dbReference type="SAM" id="MobiDB-lite"/>
    </source>
</evidence>